<dbReference type="EMBL" id="CM043804">
    <property type="protein sequence ID" value="KAI4806477.1"/>
    <property type="molecule type" value="Genomic_DNA"/>
</dbReference>
<dbReference type="Proteomes" id="UP001057452">
    <property type="component" value="Chromosome 20"/>
</dbReference>
<gene>
    <name evidence="1" type="ORF">KUCAC02_017302</name>
</gene>
<evidence type="ECO:0000313" key="2">
    <source>
        <dbReference type="Proteomes" id="UP001057452"/>
    </source>
</evidence>
<accession>A0ACB9W1D4</accession>
<sequence length="98" mass="10871">MRRAAVFLALLLCLLWTGAQGEDGGGTGKKEGEFDIQAVKAALDQSSSQTQVSTDVWAELKEIRDMAIEHRIKIQRLEQDNTADTPDVKHTESHITLH</sequence>
<proteinExistence type="predicted"/>
<comment type="caution">
    <text evidence="1">The sequence shown here is derived from an EMBL/GenBank/DDBJ whole genome shotgun (WGS) entry which is preliminary data.</text>
</comment>
<evidence type="ECO:0000313" key="1">
    <source>
        <dbReference type="EMBL" id="KAI4806477.1"/>
    </source>
</evidence>
<keyword evidence="2" id="KW-1185">Reference proteome</keyword>
<organism evidence="1 2">
    <name type="scientific">Chaenocephalus aceratus</name>
    <name type="common">Blackfin icefish</name>
    <name type="synonym">Chaenichthys aceratus</name>
    <dbReference type="NCBI Taxonomy" id="36190"/>
    <lineage>
        <taxon>Eukaryota</taxon>
        <taxon>Metazoa</taxon>
        <taxon>Chordata</taxon>
        <taxon>Craniata</taxon>
        <taxon>Vertebrata</taxon>
        <taxon>Euteleostomi</taxon>
        <taxon>Actinopterygii</taxon>
        <taxon>Neopterygii</taxon>
        <taxon>Teleostei</taxon>
        <taxon>Neoteleostei</taxon>
        <taxon>Acanthomorphata</taxon>
        <taxon>Eupercaria</taxon>
        <taxon>Perciformes</taxon>
        <taxon>Notothenioidei</taxon>
        <taxon>Channichthyidae</taxon>
        <taxon>Chaenocephalus</taxon>
    </lineage>
</organism>
<protein>
    <submittedName>
        <fullName evidence="1">Uncharacterized protein</fullName>
    </submittedName>
</protein>
<reference evidence="1" key="1">
    <citation type="submission" date="2022-05" db="EMBL/GenBank/DDBJ databases">
        <title>Chromosome-level genome of Chaenocephalus aceratus.</title>
        <authorList>
            <person name="Park H."/>
        </authorList>
    </citation>
    <scope>NUCLEOTIDE SEQUENCE</scope>
    <source>
        <strain evidence="1">KU_202001</strain>
    </source>
</reference>
<name>A0ACB9W1D4_CHAAC</name>